<proteinExistence type="predicted"/>
<evidence type="ECO:0000259" key="1">
    <source>
        <dbReference type="PROSITE" id="PS50222"/>
    </source>
</evidence>
<dbReference type="PANTHER" id="PTHR21847">
    <property type="entry name" value="EF-HAND CALCIUM-BINDING DOMAIN-CONTAINING PROTEIN 10"/>
    <property type="match status" value="1"/>
</dbReference>
<dbReference type="InterPro" id="IPR039879">
    <property type="entry name" value="EFC10"/>
</dbReference>
<accession>A0A0R3U5N3</accession>
<dbReference type="InterPro" id="IPR056587">
    <property type="entry name" value="EF_EFCAB10_C"/>
</dbReference>
<name>A0A0R3U5N3_MESCO</name>
<dbReference type="InterPro" id="IPR011992">
    <property type="entry name" value="EF-hand-dom_pair"/>
</dbReference>
<dbReference type="EMBL" id="UXSR01000305">
    <property type="protein sequence ID" value="VDD76037.1"/>
    <property type="molecule type" value="Genomic_DNA"/>
</dbReference>
<dbReference type="Pfam" id="PF24548">
    <property type="entry name" value="EF_EFCAB10_C"/>
    <property type="match status" value="1"/>
</dbReference>
<evidence type="ECO:0000313" key="2">
    <source>
        <dbReference type="EMBL" id="VDD76037.1"/>
    </source>
</evidence>
<evidence type="ECO:0000313" key="4">
    <source>
        <dbReference type="WBParaSite" id="MCOS_0000203901-mRNA-1"/>
    </source>
</evidence>
<dbReference type="GO" id="GO:0005509">
    <property type="term" value="F:calcium ion binding"/>
    <property type="evidence" value="ECO:0007669"/>
    <property type="project" value="InterPro"/>
</dbReference>
<gene>
    <name evidence="2" type="ORF">MCOS_LOCUS2040</name>
</gene>
<dbReference type="OrthoDB" id="10260455at2759"/>
<dbReference type="STRING" id="53468.A0A0R3U5N3"/>
<dbReference type="AlphaFoldDB" id="A0A0R3U5N3"/>
<dbReference type="WBParaSite" id="MCOS_0000203901-mRNA-1">
    <property type="protein sequence ID" value="MCOS_0000203901-mRNA-1"/>
    <property type="gene ID" value="MCOS_0000203901"/>
</dbReference>
<dbReference type="PANTHER" id="PTHR21847:SF1">
    <property type="entry name" value="EF-HAND CALCIUM-BINDING DOMAIN-CONTAINING PROTEIN 10"/>
    <property type="match status" value="1"/>
</dbReference>
<dbReference type="Proteomes" id="UP000267029">
    <property type="component" value="Unassembled WGS sequence"/>
</dbReference>
<organism evidence="4">
    <name type="scientific">Mesocestoides corti</name>
    <name type="common">Flatworm</name>
    <dbReference type="NCBI Taxonomy" id="53468"/>
    <lineage>
        <taxon>Eukaryota</taxon>
        <taxon>Metazoa</taxon>
        <taxon>Spiralia</taxon>
        <taxon>Lophotrochozoa</taxon>
        <taxon>Platyhelminthes</taxon>
        <taxon>Cestoda</taxon>
        <taxon>Eucestoda</taxon>
        <taxon>Cyclophyllidea</taxon>
        <taxon>Mesocestoididae</taxon>
        <taxon>Mesocestoides</taxon>
    </lineage>
</organism>
<evidence type="ECO:0000313" key="3">
    <source>
        <dbReference type="Proteomes" id="UP000267029"/>
    </source>
</evidence>
<reference evidence="4" key="1">
    <citation type="submission" date="2017-02" db="UniProtKB">
        <authorList>
            <consortium name="WormBaseParasite"/>
        </authorList>
    </citation>
    <scope>IDENTIFICATION</scope>
</reference>
<keyword evidence="3" id="KW-1185">Reference proteome</keyword>
<sequence>MVEVLEKLKEAQHGHGENPFIFTMANAEAIFNMLDPNMNGFITYQQYQHGLETLGIINYDIMPPGIGRNEITKEAFLAEAQRGLDYYSSTYQKISGVKDAHVAKDEEEEKVIEKCTC</sequence>
<dbReference type="PROSITE" id="PS50222">
    <property type="entry name" value="EF_HAND_2"/>
    <property type="match status" value="1"/>
</dbReference>
<reference evidence="2 3" key="2">
    <citation type="submission" date="2018-10" db="EMBL/GenBank/DDBJ databases">
        <authorList>
            <consortium name="Pathogen Informatics"/>
        </authorList>
    </citation>
    <scope>NUCLEOTIDE SEQUENCE [LARGE SCALE GENOMIC DNA]</scope>
</reference>
<protein>
    <submittedName>
        <fullName evidence="4">EF-hand domain-containing protein</fullName>
    </submittedName>
</protein>
<dbReference type="InterPro" id="IPR002048">
    <property type="entry name" value="EF_hand_dom"/>
</dbReference>
<feature type="domain" description="EF-hand" evidence="1">
    <location>
        <begin position="22"/>
        <end position="57"/>
    </location>
</feature>
<dbReference type="SUPFAM" id="SSF47473">
    <property type="entry name" value="EF-hand"/>
    <property type="match status" value="1"/>
</dbReference>